<dbReference type="Proteomes" id="UP000288805">
    <property type="component" value="Unassembled WGS sequence"/>
</dbReference>
<gene>
    <name evidence="2" type="ORF">CK203_055379</name>
</gene>
<protein>
    <submittedName>
        <fullName evidence="2">Uncharacterized protein</fullName>
    </submittedName>
</protein>
<feature type="region of interest" description="Disordered" evidence="1">
    <location>
        <begin position="102"/>
        <end position="121"/>
    </location>
</feature>
<comment type="caution">
    <text evidence="2">The sequence shown here is derived from an EMBL/GenBank/DDBJ whole genome shotgun (WGS) entry which is preliminary data.</text>
</comment>
<accession>A0A438HMU9</accession>
<dbReference type="EMBL" id="QGNW01000200">
    <property type="protein sequence ID" value="RVW85815.1"/>
    <property type="molecule type" value="Genomic_DNA"/>
</dbReference>
<organism evidence="2 3">
    <name type="scientific">Vitis vinifera</name>
    <name type="common">Grape</name>
    <dbReference type="NCBI Taxonomy" id="29760"/>
    <lineage>
        <taxon>Eukaryota</taxon>
        <taxon>Viridiplantae</taxon>
        <taxon>Streptophyta</taxon>
        <taxon>Embryophyta</taxon>
        <taxon>Tracheophyta</taxon>
        <taxon>Spermatophyta</taxon>
        <taxon>Magnoliopsida</taxon>
        <taxon>eudicotyledons</taxon>
        <taxon>Gunneridae</taxon>
        <taxon>Pentapetalae</taxon>
        <taxon>rosids</taxon>
        <taxon>Vitales</taxon>
        <taxon>Vitaceae</taxon>
        <taxon>Viteae</taxon>
        <taxon>Vitis</taxon>
    </lineage>
</organism>
<name>A0A438HMU9_VITVI</name>
<dbReference type="AlphaFoldDB" id="A0A438HMU9"/>
<sequence>MLRTYSEVVARALVIEREMEEAQKVRSINSRFCGSQKWERDFKCQKVTHPQQQPRKTRMNIVGLQIGLRDQGDVMNVVRWDILGGIAPKFQRLAIPAISTTTVSADEPTNPRKATFRGRKL</sequence>
<reference evidence="2 3" key="1">
    <citation type="journal article" date="2018" name="PLoS Genet.">
        <title>Population sequencing reveals clonal diversity and ancestral inbreeding in the grapevine cultivar Chardonnay.</title>
        <authorList>
            <person name="Roach M.J."/>
            <person name="Johnson D.L."/>
            <person name="Bohlmann J."/>
            <person name="van Vuuren H.J."/>
            <person name="Jones S.J."/>
            <person name="Pretorius I.S."/>
            <person name="Schmidt S.A."/>
            <person name="Borneman A.R."/>
        </authorList>
    </citation>
    <scope>NUCLEOTIDE SEQUENCE [LARGE SCALE GENOMIC DNA]</scope>
    <source>
        <strain evidence="3">cv. Chardonnay</strain>
        <tissue evidence="2">Leaf</tissue>
    </source>
</reference>
<evidence type="ECO:0000313" key="2">
    <source>
        <dbReference type="EMBL" id="RVW85815.1"/>
    </source>
</evidence>
<evidence type="ECO:0000313" key="3">
    <source>
        <dbReference type="Proteomes" id="UP000288805"/>
    </source>
</evidence>
<proteinExistence type="predicted"/>
<evidence type="ECO:0000256" key="1">
    <source>
        <dbReference type="SAM" id="MobiDB-lite"/>
    </source>
</evidence>